<sequence length="351" mass="39291">MKQEINPSNMKSSSRSCIFIASNPNSPNQIVNLNSQPFIKPAFPPVVNVRELMTKQSSGRSSVRGPNAFIIYRKVFFETARDDGYQLPMTIVSSMASQSWEQEPEIVKESYRELAKEANKIRNEISPKLPRRKKREQWNIVSFQQKSKSSLKSSGTQKPQITPCPITPITPPMSPLESSPILPEISFDNTYPISSDNSFPSLDTPLKMGTEYIPTNSFDDIVSSSILQQLEDYKCATFGCNDYDSIDTDQRSFTDSPSNFSWRDLTNDSLIPAEDVEIFTKNESALNTTLNSHDDGLGISDYSNFATNANEYIFMNSDQSSCLLIPIMDIADDPGITFSSDGLSYDGSFKF</sequence>
<dbReference type="EMBL" id="CAJVPM010002298">
    <property type="protein sequence ID" value="CAG8483764.1"/>
    <property type="molecule type" value="Genomic_DNA"/>
</dbReference>
<keyword evidence="2" id="KW-1185">Reference proteome</keyword>
<gene>
    <name evidence="1" type="ORF">SCALOS_LOCUS2535</name>
</gene>
<name>A0ACA9KNZ3_9GLOM</name>
<comment type="caution">
    <text evidence="1">The sequence shown here is derived from an EMBL/GenBank/DDBJ whole genome shotgun (WGS) entry which is preliminary data.</text>
</comment>
<evidence type="ECO:0000313" key="1">
    <source>
        <dbReference type="EMBL" id="CAG8483764.1"/>
    </source>
</evidence>
<protein>
    <submittedName>
        <fullName evidence="1">7557_t:CDS:1</fullName>
    </submittedName>
</protein>
<dbReference type="Proteomes" id="UP000789860">
    <property type="component" value="Unassembled WGS sequence"/>
</dbReference>
<evidence type="ECO:0000313" key="2">
    <source>
        <dbReference type="Proteomes" id="UP000789860"/>
    </source>
</evidence>
<reference evidence="1" key="1">
    <citation type="submission" date="2021-06" db="EMBL/GenBank/DDBJ databases">
        <authorList>
            <person name="Kallberg Y."/>
            <person name="Tangrot J."/>
            <person name="Rosling A."/>
        </authorList>
    </citation>
    <scope>NUCLEOTIDE SEQUENCE</scope>
    <source>
        <strain evidence="1">AU212A</strain>
    </source>
</reference>
<proteinExistence type="predicted"/>
<organism evidence="1 2">
    <name type="scientific">Scutellospora calospora</name>
    <dbReference type="NCBI Taxonomy" id="85575"/>
    <lineage>
        <taxon>Eukaryota</taxon>
        <taxon>Fungi</taxon>
        <taxon>Fungi incertae sedis</taxon>
        <taxon>Mucoromycota</taxon>
        <taxon>Glomeromycotina</taxon>
        <taxon>Glomeromycetes</taxon>
        <taxon>Diversisporales</taxon>
        <taxon>Gigasporaceae</taxon>
        <taxon>Scutellospora</taxon>
    </lineage>
</organism>
<accession>A0ACA9KNZ3</accession>